<dbReference type="SFLD" id="SFLDG01067">
    <property type="entry name" value="SPASM/twitch_domain_containing"/>
    <property type="match status" value="1"/>
</dbReference>
<evidence type="ECO:0000256" key="5">
    <source>
        <dbReference type="ARBA" id="ARBA00023014"/>
    </source>
</evidence>
<dbReference type="Gene3D" id="3.20.20.70">
    <property type="entry name" value="Aldolase class I"/>
    <property type="match status" value="1"/>
</dbReference>
<dbReference type="SUPFAM" id="SSF102114">
    <property type="entry name" value="Radical SAM enzymes"/>
    <property type="match status" value="1"/>
</dbReference>
<dbReference type="Pfam" id="PF04055">
    <property type="entry name" value="Radical_SAM"/>
    <property type="match status" value="1"/>
</dbReference>
<reference evidence="7 8" key="1">
    <citation type="submission" date="2017-03" db="EMBL/GenBank/DDBJ databases">
        <title>Complete genome sequence of Candidatus 'Thiodictyon syntrophicum' sp. nov. strain Cad16T, a photolithoautotroph purple sulfur bacterium isolated from an alpine meromictic lake.</title>
        <authorList>
            <person name="Luedin S.M."/>
            <person name="Pothier J.F."/>
            <person name="Danza F."/>
            <person name="Storelli N."/>
            <person name="Wittwer M."/>
            <person name="Tonolla M."/>
        </authorList>
    </citation>
    <scope>NUCLEOTIDE SEQUENCE [LARGE SCALE GENOMIC DNA]</scope>
    <source>
        <strain evidence="7 8">Cad16T</strain>
    </source>
</reference>
<dbReference type="GO" id="GO:0051536">
    <property type="term" value="F:iron-sulfur cluster binding"/>
    <property type="evidence" value="ECO:0007669"/>
    <property type="project" value="UniProtKB-KW"/>
</dbReference>
<protein>
    <recommendedName>
        <fullName evidence="6">Radical SAM core domain-containing protein</fullName>
    </recommendedName>
</protein>
<dbReference type="PANTHER" id="PTHR11228:SF7">
    <property type="entry name" value="PQQA PEPTIDE CYCLASE"/>
    <property type="match status" value="1"/>
</dbReference>
<dbReference type="SFLD" id="SFLDS00029">
    <property type="entry name" value="Radical_SAM"/>
    <property type="match status" value="1"/>
</dbReference>
<keyword evidence="8" id="KW-1185">Reference proteome</keyword>
<organism evidence="7 8">
    <name type="scientific">Candidatus Thiodictyon syntrophicum</name>
    <dbReference type="NCBI Taxonomy" id="1166950"/>
    <lineage>
        <taxon>Bacteria</taxon>
        <taxon>Pseudomonadati</taxon>
        <taxon>Pseudomonadota</taxon>
        <taxon>Gammaproteobacteria</taxon>
        <taxon>Chromatiales</taxon>
        <taxon>Chromatiaceae</taxon>
        <taxon>Thiodictyon</taxon>
    </lineage>
</organism>
<dbReference type="GO" id="GO:0046872">
    <property type="term" value="F:metal ion binding"/>
    <property type="evidence" value="ECO:0007669"/>
    <property type="project" value="UniProtKB-KW"/>
</dbReference>
<evidence type="ECO:0000256" key="4">
    <source>
        <dbReference type="ARBA" id="ARBA00023004"/>
    </source>
</evidence>
<dbReference type="CDD" id="cd21109">
    <property type="entry name" value="SPASM"/>
    <property type="match status" value="1"/>
</dbReference>
<evidence type="ECO:0000256" key="2">
    <source>
        <dbReference type="ARBA" id="ARBA00022691"/>
    </source>
</evidence>
<dbReference type="Proteomes" id="UP000232638">
    <property type="component" value="Chromosome"/>
</dbReference>
<feature type="domain" description="Radical SAM core" evidence="6">
    <location>
        <begin position="52"/>
        <end position="186"/>
    </location>
</feature>
<evidence type="ECO:0000259" key="6">
    <source>
        <dbReference type="Pfam" id="PF04055"/>
    </source>
</evidence>
<dbReference type="AlphaFoldDB" id="A0A2K8UE62"/>
<gene>
    <name evidence="7" type="ORF">THSYN_24920</name>
</gene>
<proteinExistence type="predicted"/>
<dbReference type="InterPro" id="IPR058240">
    <property type="entry name" value="rSAM_sf"/>
</dbReference>
<dbReference type="GO" id="GO:0003824">
    <property type="term" value="F:catalytic activity"/>
    <property type="evidence" value="ECO:0007669"/>
    <property type="project" value="InterPro"/>
</dbReference>
<keyword evidence="4" id="KW-0408">Iron</keyword>
<dbReference type="RefSeq" id="WP_100921541.1">
    <property type="nucleotide sequence ID" value="NZ_CP020370.1"/>
</dbReference>
<accession>A0A2K8UE62</accession>
<evidence type="ECO:0000313" key="7">
    <source>
        <dbReference type="EMBL" id="AUB83866.1"/>
    </source>
</evidence>
<evidence type="ECO:0000256" key="3">
    <source>
        <dbReference type="ARBA" id="ARBA00022723"/>
    </source>
</evidence>
<name>A0A2K8UE62_9GAMM</name>
<dbReference type="EMBL" id="CP020370">
    <property type="protein sequence ID" value="AUB83866.1"/>
    <property type="molecule type" value="Genomic_DNA"/>
</dbReference>
<evidence type="ECO:0000313" key="8">
    <source>
        <dbReference type="Proteomes" id="UP000232638"/>
    </source>
</evidence>
<keyword evidence="3" id="KW-0479">Metal-binding</keyword>
<dbReference type="InterPro" id="IPR050377">
    <property type="entry name" value="Radical_SAM_PqqE_MftC-like"/>
</dbReference>
<comment type="cofactor">
    <cofactor evidence="1">
        <name>[4Fe-4S] cluster</name>
        <dbReference type="ChEBI" id="CHEBI:49883"/>
    </cofactor>
</comment>
<dbReference type="InterPro" id="IPR007197">
    <property type="entry name" value="rSAM"/>
</dbReference>
<dbReference type="PANTHER" id="PTHR11228">
    <property type="entry name" value="RADICAL SAM DOMAIN PROTEIN"/>
    <property type="match status" value="1"/>
</dbReference>
<dbReference type="InterPro" id="IPR013785">
    <property type="entry name" value="Aldolase_TIM"/>
</dbReference>
<dbReference type="CDD" id="cd01335">
    <property type="entry name" value="Radical_SAM"/>
    <property type="match status" value="1"/>
</dbReference>
<dbReference type="OrthoDB" id="9792276at2"/>
<evidence type="ECO:0000256" key="1">
    <source>
        <dbReference type="ARBA" id="ARBA00001966"/>
    </source>
</evidence>
<keyword evidence="2" id="KW-0949">S-adenosyl-L-methionine</keyword>
<sequence length="349" mass="39738">MPAVYIKNKRSIASILKIALIPVINGFAKYAWRSIPRSAYLGASPIRLNLAITRKCNANCVFCAYQFARKEDTVHMSDAIFKLALQRMRHARIRQVMMSPNIGEPLMAPMFMDKLSQLRAIGVDQIEVTTNGLLLHRTDARKFLLNGPDKINLSFAGFDQAMYERDYRVRHFERTRDSILKLLRENRLLGNKREINIRLRGDLPVDVLLAAPEMEEVMQLAHSVEVMTEVDDWLGLITKDILPEGYILQKEAPELTLRPCMLLWDLTVHPDGDIHLCACRNVYGDPRLHIGNIKEMDLVEAHGKIGDILDEWESGNVPTTCKTCSMYCDPANGLIGRRREIRQDAALKS</sequence>
<keyword evidence="5" id="KW-0411">Iron-sulfur</keyword>
<dbReference type="KEGG" id="tsy:THSYN_24920"/>